<dbReference type="HOGENOM" id="CLU_2019085_0_0_1"/>
<feature type="domain" description="N-acetyltransferase" evidence="1">
    <location>
        <begin position="1"/>
        <end position="54"/>
    </location>
</feature>
<dbReference type="KEGG" id="olu:OSTLU_27316"/>
<dbReference type="Gramene" id="ABO99668">
    <property type="protein sequence ID" value="ABO99668"/>
    <property type="gene ID" value="OSTLU_27316"/>
</dbReference>
<dbReference type="AlphaFoldDB" id="A4S714"/>
<dbReference type="InterPro" id="IPR016181">
    <property type="entry name" value="Acyl_CoA_acyltransferase"/>
</dbReference>
<dbReference type="STRING" id="436017.A4S714"/>
<dbReference type="EMBL" id="CP000594">
    <property type="protein sequence ID" value="ABO99668.1"/>
    <property type="molecule type" value="Genomic_DNA"/>
</dbReference>
<dbReference type="InterPro" id="IPR000182">
    <property type="entry name" value="GNAT_dom"/>
</dbReference>
<dbReference type="Gene3D" id="3.40.630.30">
    <property type="match status" value="1"/>
</dbReference>
<organism evidence="2 3">
    <name type="scientific">Ostreococcus lucimarinus (strain CCE9901)</name>
    <dbReference type="NCBI Taxonomy" id="436017"/>
    <lineage>
        <taxon>Eukaryota</taxon>
        <taxon>Viridiplantae</taxon>
        <taxon>Chlorophyta</taxon>
        <taxon>Mamiellophyceae</taxon>
        <taxon>Mamiellales</taxon>
        <taxon>Bathycoccaceae</taxon>
        <taxon>Ostreococcus</taxon>
    </lineage>
</organism>
<sequence length="123" mass="13751">MLGLQPTNAAALEVRATNVAALAMYEKCGFETRGSRRGYYADGVDAVCMTRAPGERPVSTRELTRLLAGLDVDAARRPAPPLPERPERVRRAVVDAPRDVAFERASPDDRAFRMRDRVRRARR</sequence>
<gene>
    <name evidence="2" type="ORF">OSTLU_27316</name>
</gene>
<evidence type="ECO:0000313" key="2">
    <source>
        <dbReference type="EMBL" id="ABO99668.1"/>
    </source>
</evidence>
<name>A4S714_OSTLU</name>
<dbReference type="GeneID" id="5005379"/>
<dbReference type="RefSeq" id="XP_001421375.1">
    <property type="nucleotide sequence ID" value="XM_001421338.1"/>
</dbReference>
<proteinExistence type="predicted"/>
<evidence type="ECO:0000259" key="1">
    <source>
        <dbReference type="PROSITE" id="PS51186"/>
    </source>
</evidence>
<dbReference type="GO" id="GO:0016747">
    <property type="term" value="F:acyltransferase activity, transferring groups other than amino-acyl groups"/>
    <property type="evidence" value="ECO:0007669"/>
    <property type="project" value="InterPro"/>
</dbReference>
<evidence type="ECO:0000313" key="3">
    <source>
        <dbReference type="Proteomes" id="UP000001568"/>
    </source>
</evidence>
<keyword evidence="3" id="KW-1185">Reference proteome</keyword>
<reference evidence="2 3" key="1">
    <citation type="journal article" date="2007" name="Proc. Natl. Acad. Sci. U.S.A.">
        <title>The tiny eukaryote Ostreococcus provides genomic insights into the paradox of plankton speciation.</title>
        <authorList>
            <person name="Palenik B."/>
            <person name="Grimwood J."/>
            <person name="Aerts A."/>
            <person name="Rouze P."/>
            <person name="Salamov A."/>
            <person name="Putnam N."/>
            <person name="Dupont C."/>
            <person name="Jorgensen R."/>
            <person name="Derelle E."/>
            <person name="Rombauts S."/>
            <person name="Zhou K."/>
            <person name="Otillar R."/>
            <person name="Merchant S.S."/>
            <person name="Podell S."/>
            <person name="Gaasterland T."/>
            <person name="Napoli C."/>
            <person name="Gendler K."/>
            <person name="Manuell A."/>
            <person name="Tai V."/>
            <person name="Vallon O."/>
            <person name="Piganeau G."/>
            <person name="Jancek S."/>
            <person name="Heijde M."/>
            <person name="Jabbari K."/>
            <person name="Bowler C."/>
            <person name="Lohr M."/>
            <person name="Robbens S."/>
            <person name="Werner G."/>
            <person name="Dubchak I."/>
            <person name="Pazour G.J."/>
            <person name="Ren Q."/>
            <person name="Paulsen I."/>
            <person name="Delwiche C."/>
            <person name="Schmutz J."/>
            <person name="Rokhsar D."/>
            <person name="Van de Peer Y."/>
            <person name="Moreau H."/>
            <person name="Grigoriev I.V."/>
        </authorList>
    </citation>
    <scope>NUCLEOTIDE SEQUENCE [LARGE SCALE GENOMIC DNA]</scope>
    <source>
        <strain evidence="2 3">CCE9901</strain>
    </source>
</reference>
<dbReference type="PROSITE" id="PS51186">
    <property type="entry name" value="GNAT"/>
    <property type="match status" value="1"/>
</dbReference>
<dbReference type="OrthoDB" id="549104at2759"/>
<dbReference type="SUPFAM" id="SSF55729">
    <property type="entry name" value="Acyl-CoA N-acyltransferases (Nat)"/>
    <property type="match status" value="1"/>
</dbReference>
<dbReference type="Proteomes" id="UP000001568">
    <property type="component" value="Chromosome 14"/>
</dbReference>
<protein>
    <recommendedName>
        <fullName evidence="1">N-acetyltransferase domain-containing protein</fullName>
    </recommendedName>
</protein>
<accession>A4S714</accession>